<dbReference type="EMBL" id="CP017715">
    <property type="protein sequence ID" value="AOY89487.1"/>
    <property type="molecule type" value="Genomic_DNA"/>
</dbReference>
<dbReference type="Gene3D" id="2.150.10.10">
    <property type="entry name" value="Serralysin-like metalloprotease, C-terminal"/>
    <property type="match status" value="1"/>
</dbReference>
<feature type="chain" id="PRO_5009442124" description="Trimeric autotransporter adhesin YadA-like stalk domain-containing protein" evidence="2">
    <location>
        <begin position="20"/>
        <end position="197"/>
    </location>
</feature>
<dbReference type="SUPFAM" id="SSF101967">
    <property type="entry name" value="Adhesin YadA, collagen-binding domain"/>
    <property type="match status" value="1"/>
</dbReference>
<dbReference type="RefSeq" id="WP_070972198.1">
    <property type="nucleotide sequence ID" value="NZ_CP017715.1"/>
</dbReference>
<keyword evidence="2" id="KW-0732">Signal</keyword>
<name>A0A1D9GPC8_9GAMM</name>
<feature type="signal peptide" evidence="2">
    <location>
        <begin position="1"/>
        <end position="19"/>
    </location>
</feature>
<gene>
    <name evidence="3" type="ORF">BKP64_15650</name>
</gene>
<dbReference type="AlphaFoldDB" id="A0A1D9GPC8"/>
<evidence type="ECO:0000313" key="3">
    <source>
        <dbReference type="EMBL" id="AOY89487.1"/>
    </source>
</evidence>
<dbReference type="STRING" id="1874317.BKP64_15650"/>
<proteinExistence type="predicted"/>
<dbReference type="Proteomes" id="UP000177445">
    <property type="component" value="Chromosome"/>
</dbReference>
<protein>
    <recommendedName>
        <fullName evidence="5">Trimeric autotransporter adhesin YadA-like stalk domain-containing protein</fullName>
    </recommendedName>
</protein>
<dbReference type="KEGG" id="msq:BKP64_15650"/>
<evidence type="ECO:0008006" key="5">
    <source>
        <dbReference type="Google" id="ProtNLM"/>
    </source>
</evidence>
<evidence type="ECO:0000256" key="1">
    <source>
        <dbReference type="SAM" id="Coils"/>
    </source>
</evidence>
<sequence length="197" mass="20604">MRIHYLLVPALFLSLPAIADEVISDDLIVNNESLCVGVDCVPDADFGFDTLALKSPTPQIVFQDTSNSSAFPTEDWMVGITDGGSATQTSFFIRNLTQGLDALVISADGDVALGAGAEIVADSVSVGDLGSERRVSHVADAVDDTDAVTLAQFNVFKASATGSVSTEVDALDSRVAELEGRLADLVDRLEAVAAKVQ</sequence>
<feature type="coiled-coil region" evidence="1">
    <location>
        <begin position="168"/>
        <end position="195"/>
    </location>
</feature>
<evidence type="ECO:0000256" key="2">
    <source>
        <dbReference type="SAM" id="SignalP"/>
    </source>
</evidence>
<keyword evidence="4" id="KW-1185">Reference proteome</keyword>
<accession>A0A1D9GPC8</accession>
<dbReference type="OrthoDB" id="4463518at2"/>
<evidence type="ECO:0000313" key="4">
    <source>
        <dbReference type="Proteomes" id="UP000177445"/>
    </source>
</evidence>
<dbReference type="InterPro" id="IPR011049">
    <property type="entry name" value="Serralysin-like_metalloprot_C"/>
</dbReference>
<reference evidence="3 4" key="1">
    <citation type="submission" date="2016-10" db="EMBL/GenBank/DDBJ databases">
        <title>Marinobacter salinus sp. nov., a moderately halophilic bacterium isolated from a tidal flat environment.</title>
        <authorList>
            <person name="Park S.-J."/>
        </authorList>
    </citation>
    <scope>NUCLEOTIDE SEQUENCE [LARGE SCALE GENOMIC DNA]</scope>
    <source>
        <strain evidence="3 4">Hb8</strain>
    </source>
</reference>
<keyword evidence="1" id="KW-0175">Coiled coil</keyword>
<organism evidence="3 4">
    <name type="scientific">Marinobacter salinus</name>
    <dbReference type="NCBI Taxonomy" id="1874317"/>
    <lineage>
        <taxon>Bacteria</taxon>
        <taxon>Pseudomonadati</taxon>
        <taxon>Pseudomonadota</taxon>
        <taxon>Gammaproteobacteria</taxon>
        <taxon>Pseudomonadales</taxon>
        <taxon>Marinobacteraceae</taxon>
        <taxon>Marinobacter</taxon>
    </lineage>
</organism>